<gene>
    <name evidence="3" type="ORF">ACFP3R_19375</name>
</gene>
<evidence type="ECO:0000256" key="2">
    <source>
        <dbReference type="SAM" id="Phobius"/>
    </source>
</evidence>
<accession>A0ABW1P8S6</accession>
<dbReference type="EMBL" id="JBHSQO010000018">
    <property type="protein sequence ID" value="MFC6091442.1"/>
    <property type="molecule type" value="Genomic_DNA"/>
</dbReference>
<evidence type="ECO:0000313" key="3">
    <source>
        <dbReference type="EMBL" id="MFC6091442.1"/>
    </source>
</evidence>
<keyword evidence="2" id="KW-1133">Transmembrane helix</keyword>
<comment type="caution">
    <text evidence="3">The sequence shown here is derived from an EMBL/GenBank/DDBJ whole genome shotgun (WGS) entry which is preliminary data.</text>
</comment>
<feature type="compositionally biased region" description="Basic and acidic residues" evidence="1">
    <location>
        <begin position="32"/>
        <end position="43"/>
    </location>
</feature>
<feature type="compositionally biased region" description="Low complexity" evidence="1">
    <location>
        <begin position="57"/>
        <end position="88"/>
    </location>
</feature>
<organism evidence="3 4">
    <name type="scientific">Saccharothrix lopnurensis</name>
    <dbReference type="NCBI Taxonomy" id="1670621"/>
    <lineage>
        <taxon>Bacteria</taxon>
        <taxon>Bacillati</taxon>
        <taxon>Actinomycetota</taxon>
        <taxon>Actinomycetes</taxon>
        <taxon>Pseudonocardiales</taxon>
        <taxon>Pseudonocardiaceae</taxon>
        <taxon>Saccharothrix</taxon>
    </lineage>
</organism>
<keyword evidence="2" id="KW-0812">Transmembrane</keyword>
<keyword evidence="4" id="KW-1185">Reference proteome</keyword>
<keyword evidence="2" id="KW-0472">Membrane</keyword>
<proteinExistence type="predicted"/>
<dbReference type="Proteomes" id="UP001596220">
    <property type="component" value="Unassembled WGS sequence"/>
</dbReference>
<dbReference type="RefSeq" id="WP_380637640.1">
    <property type="nucleotide sequence ID" value="NZ_JBHSQO010000018.1"/>
</dbReference>
<feature type="transmembrane region" description="Helical" evidence="2">
    <location>
        <begin position="116"/>
        <end position="138"/>
    </location>
</feature>
<feature type="region of interest" description="Disordered" evidence="1">
    <location>
        <begin position="15"/>
        <end position="111"/>
    </location>
</feature>
<sequence length="139" mass="14002">MPDDPEKLVAEALRAQVTSSGAHKLLAVAAEPRGRERGPEREQGPGPGEPAGDRSAADLSAADRLTADLSAARSSAGRSSADGSPVGAPSGGRRGARARPWARNRPPGPTGPAGTAWLLVLAVLLGLAAGTVVAVMTLW</sequence>
<reference evidence="4" key="1">
    <citation type="journal article" date="2019" name="Int. J. Syst. Evol. Microbiol.">
        <title>The Global Catalogue of Microorganisms (GCM) 10K type strain sequencing project: providing services to taxonomists for standard genome sequencing and annotation.</title>
        <authorList>
            <consortium name="The Broad Institute Genomics Platform"/>
            <consortium name="The Broad Institute Genome Sequencing Center for Infectious Disease"/>
            <person name="Wu L."/>
            <person name="Ma J."/>
        </authorList>
    </citation>
    <scope>NUCLEOTIDE SEQUENCE [LARGE SCALE GENOMIC DNA]</scope>
    <source>
        <strain evidence="4">CGMCC 4.7246</strain>
    </source>
</reference>
<evidence type="ECO:0000256" key="1">
    <source>
        <dbReference type="SAM" id="MobiDB-lite"/>
    </source>
</evidence>
<protein>
    <submittedName>
        <fullName evidence="3">Uncharacterized protein</fullName>
    </submittedName>
</protein>
<evidence type="ECO:0000313" key="4">
    <source>
        <dbReference type="Proteomes" id="UP001596220"/>
    </source>
</evidence>
<name>A0ABW1P8S6_9PSEU</name>